<dbReference type="CDD" id="cd15482">
    <property type="entry name" value="Sialidase_non-viral"/>
    <property type="match status" value="1"/>
</dbReference>
<name>L8JXV8_9BACT</name>
<dbReference type="SUPFAM" id="SSF110296">
    <property type="entry name" value="Oligoxyloglucan reducing end-specific cellobiohydrolase"/>
    <property type="match status" value="1"/>
</dbReference>
<proteinExistence type="predicted"/>
<dbReference type="Gene3D" id="2.130.10.10">
    <property type="entry name" value="YVTN repeat-like/Quinoprotein amine dehydrogenase"/>
    <property type="match status" value="1"/>
</dbReference>
<dbReference type="AlphaFoldDB" id="L8JXV8"/>
<evidence type="ECO:0000313" key="2">
    <source>
        <dbReference type="Proteomes" id="UP000011135"/>
    </source>
</evidence>
<keyword evidence="2" id="KW-1185">Reference proteome</keyword>
<dbReference type="InterPro" id="IPR026444">
    <property type="entry name" value="Secre_tail"/>
</dbReference>
<evidence type="ECO:0000313" key="1">
    <source>
        <dbReference type="EMBL" id="ELR72474.1"/>
    </source>
</evidence>
<dbReference type="Proteomes" id="UP000011135">
    <property type="component" value="Unassembled WGS sequence"/>
</dbReference>
<protein>
    <recommendedName>
        <fullName evidence="3">Secretion system C-terminal sorting domain-containing protein</fullName>
    </recommendedName>
</protein>
<dbReference type="EMBL" id="AMZN01000021">
    <property type="protein sequence ID" value="ELR72474.1"/>
    <property type="molecule type" value="Genomic_DNA"/>
</dbReference>
<comment type="caution">
    <text evidence="1">The sequence shown here is derived from an EMBL/GenBank/DDBJ whole genome shotgun (WGS) entry which is preliminary data.</text>
</comment>
<sequence length="344" mass="38537">MTLQSPFPVVQLIENHQGHLLAITGALDVDLGYVGDGVFYSDDGGKSWANRNNGLGIYKSCEKIAIDSKGRLYLGMADEYVTGNGGLFISENNGLLWEHINISINGKNTVPDNIKVGNTFGLSVSPEDSVYLSITGTAVNAFVSLNLKKSINDIRNHSFWSPYKVFNSVSWWLDRTLSNIHFAKNGDWYSSTRGTINTGTTYFSGDKSQNWLMMNSGLGLDIYGFRNIQHFAEDQNGKIFMVQVWDENVYHTTNSLVTDVEKPHKDDHTLMFPNPAFGGERISMLFAIETGNKEVSVLDLFGRKISTQYVSDDSVEISAPRQPGHYLVVVHTKRFRGRYRLIVR</sequence>
<accession>L8JXV8</accession>
<reference evidence="1 2" key="1">
    <citation type="submission" date="2012-12" db="EMBL/GenBank/DDBJ databases">
        <title>Genome assembly of Fulvivirga imtechensis AK7.</title>
        <authorList>
            <person name="Nupur N."/>
            <person name="Khatri I."/>
            <person name="Kumar R."/>
            <person name="Subramanian S."/>
            <person name="Pinnaka A."/>
        </authorList>
    </citation>
    <scope>NUCLEOTIDE SEQUENCE [LARGE SCALE GENOMIC DNA]</scope>
    <source>
        <strain evidence="1 2">AK7</strain>
    </source>
</reference>
<dbReference type="NCBIfam" id="TIGR04183">
    <property type="entry name" value="Por_Secre_tail"/>
    <property type="match status" value="1"/>
</dbReference>
<evidence type="ECO:0008006" key="3">
    <source>
        <dbReference type="Google" id="ProtNLM"/>
    </source>
</evidence>
<organism evidence="1 2">
    <name type="scientific">Fulvivirga imtechensis AK7</name>
    <dbReference type="NCBI Taxonomy" id="1237149"/>
    <lineage>
        <taxon>Bacteria</taxon>
        <taxon>Pseudomonadati</taxon>
        <taxon>Bacteroidota</taxon>
        <taxon>Cytophagia</taxon>
        <taxon>Cytophagales</taxon>
        <taxon>Fulvivirgaceae</taxon>
        <taxon>Fulvivirga</taxon>
    </lineage>
</organism>
<gene>
    <name evidence="1" type="ORF">C900_01469</name>
</gene>
<dbReference type="InterPro" id="IPR015943">
    <property type="entry name" value="WD40/YVTN_repeat-like_dom_sf"/>
</dbReference>